<feature type="transmembrane region" description="Helical" evidence="1">
    <location>
        <begin position="135"/>
        <end position="154"/>
    </location>
</feature>
<name>A0ABT0I5D8_9ACTN</name>
<reference evidence="2 3" key="1">
    <citation type="submission" date="2022-04" db="EMBL/GenBank/DDBJ databases">
        <title>Streptomyces sp. nov. LCR6-01 isolated from Lichen of Dirinaria sp.</title>
        <authorList>
            <person name="Kanchanasin P."/>
            <person name="Tanasupawat S."/>
            <person name="Phongsopitanun W."/>
        </authorList>
    </citation>
    <scope>NUCLEOTIDE SEQUENCE [LARGE SCALE GENOMIC DNA]</scope>
    <source>
        <strain evidence="2 3">LCR6-01</strain>
    </source>
</reference>
<organism evidence="2 3">
    <name type="scientific">Streptomyces lichenis</name>
    <dbReference type="NCBI Taxonomy" id="2306967"/>
    <lineage>
        <taxon>Bacteria</taxon>
        <taxon>Bacillati</taxon>
        <taxon>Actinomycetota</taxon>
        <taxon>Actinomycetes</taxon>
        <taxon>Kitasatosporales</taxon>
        <taxon>Streptomycetaceae</taxon>
        <taxon>Streptomyces</taxon>
    </lineage>
</organism>
<keyword evidence="1" id="KW-0472">Membrane</keyword>
<sequence>MGDDGYGSGGGNAGVRRAALVGAASGLRSQAGLAGVALTARPDDPAGSLLAHRWGRIGAVVAAVGEAVGDKLPRTPSRLSPQGLLPRLLLGGVTGWALAAREQTRAEDGGTHEEAYQYAADGEELTRSAPDAGPALIGAAVGVAAAAAASFAGARWRRIAAGRNWPDWPFALVEDAVTAAVVYAAVGRPDGRREAGAGDPWREETLYEGSYAAREVDADVRPDAYHQPGG</sequence>
<gene>
    <name evidence="2" type="ORF">M1O15_03860</name>
</gene>
<dbReference type="Proteomes" id="UP001522868">
    <property type="component" value="Unassembled WGS sequence"/>
</dbReference>
<evidence type="ECO:0008006" key="4">
    <source>
        <dbReference type="Google" id="ProtNLM"/>
    </source>
</evidence>
<proteinExistence type="predicted"/>
<dbReference type="EMBL" id="JALPTH010000003">
    <property type="protein sequence ID" value="MCK8676549.1"/>
    <property type="molecule type" value="Genomic_DNA"/>
</dbReference>
<dbReference type="RefSeq" id="WP_248631746.1">
    <property type="nucleotide sequence ID" value="NZ_JALPTH010000003.1"/>
</dbReference>
<protein>
    <recommendedName>
        <fullName evidence="4">DUF4235 domain-containing protein</fullName>
    </recommendedName>
</protein>
<keyword evidence="1" id="KW-1133">Transmembrane helix</keyword>
<evidence type="ECO:0000313" key="3">
    <source>
        <dbReference type="Proteomes" id="UP001522868"/>
    </source>
</evidence>
<evidence type="ECO:0000313" key="2">
    <source>
        <dbReference type="EMBL" id="MCK8676549.1"/>
    </source>
</evidence>
<accession>A0ABT0I5D8</accession>
<keyword evidence="3" id="KW-1185">Reference proteome</keyword>
<keyword evidence="1" id="KW-0812">Transmembrane</keyword>
<evidence type="ECO:0000256" key="1">
    <source>
        <dbReference type="SAM" id="Phobius"/>
    </source>
</evidence>
<comment type="caution">
    <text evidence="2">The sequence shown here is derived from an EMBL/GenBank/DDBJ whole genome shotgun (WGS) entry which is preliminary data.</text>
</comment>